<proteinExistence type="predicted"/>
<dbReference type="Pfam" id="PF04126">
    <property type="entry name" value="Cyclophil_like"/>
    <property type="match status" value="1"/>
</dbReference>
<dbReference type="PATRIC" id="fig|859350.6.peg.608"/>
<protein>
    <recommendedName>
        <fullName evidence="1">Cyclophilin TM1367-like domain-containing protein</fullName>
    </recommendedName>
</protein>
<sequence>MYELSTSSVSKKQLILEIRGKAKIQCDLKRHLSPKTVGIIMRSLPLEGHAHQLGNSIFYFETNIDSGIERSRSEFKKGDVAFLPSTGSICFFINDIASGKTMTPIGQLGENIDALKDVKSGDVFCIYEDAA</sequence>
<organism evidence="2 3">
    <name type="scientific">Candidatus Nitrosopumilus salarius BD31</name>
    <dbReference type="NCBI Taxonomy" id="859350"/>
    <lineage>
        <taxon>Archaea</taxon>
        <taxon>Nitrososphaerota</taxon>
        <taxon>Nitrososphaeria</taxon>
        <taxon>Nitrosopumilales</taxon>
        <taxon>Nitrosopumilaceae</taxon>
        <taxon>Nitrosopumilus</taxon>
    </lineage>
</organism>
<dbReference type="Proteomes" id="UP000003423">
    <property type="component" value="Unassembled WGS sequence"/>
</dbReference>
<dbReference type="InterPro" id="IPR025658">
    <property type="entry name" value="Cyclophilin_TM1367"/>
</dbReference>
<dbReference type="SUPFAM" id="SSF50891">
    <property type="entry name" value="Cyclophilin-like"/>
    <property type="match status" value="1"/>
</dbReference>
<dbReference type="RefSeq" id="WP_008298277.1">
    <property type="nucleotide sequence ID" value="NZ_AEXL02000064.1"/>
</dbReference>
<evidence type="ECO:0000259" key="1">
    <source>
        <dbReference type="Pfam" id="PF04126"/>
    </source>
</evidence>
<dbReference type="Gene3D" id="2.40.100.20">
    <property type="match status" value="1"/>
</dbReference>
<keyword evidence="3" id="KW-1185">Reference proteome</keyword>
<dbReference type="InterPro" id="IPR029000">
    <property type="entry name" value="Cyclophilin-like_dom_sf"/>
</dbReference>
<evidence type="ECO:0000313" key="3">
    <source>
        <dbReference type="Proteomes" id="UP000003423"/>
    </source>
</evidence>
<feature type="domain" description="Cyclophilin TM1367-like" evidence="1">
    <location>
        <begin position="16"/>
        <end position="122"/>
    </location>
</feature>
<evidence type="ECO:0000313" key="2">
    <source>
        <dbReference type="EMBL" id="EIJ66376.1"/>
    </source>
</evidence>
<gene>
    <name evidence="2" type="ORF">BD31_I2001</name>
</gene>
<dbReference type="AlphaFoldDB" id="I3D3T3"/>
<reference evidence="2 3" key="1">
    <citation type="journal article" date="2012" name="J. Bacteriol.">
        <title>Genome sequence of "Candidatus Nitrosopumilus salaria" BD31, an ammonia-oxidizing archaeon from the San Francisco Bay estuary.</title>
        <authorList>
            <person name="Mosier A.C."/>
            <person name="Allen E.E."/>
            <person name="Kim M."/>
            <person name="Ferriera S."/>
            <person name="Francis C.A."/>
        </authorList>
    </citation>
    <scope>NUCLEOTIDE SEQUENCE [LARGE SCALE GENOMIC DNA]</scope>
    <source>
        <strain evidence="2 3">BD31</strain>
    </source>
</reference>
<name>I3D3T3_9ARCH</name>
<dbReference type="EMBL" id="AEXL02000064">
    <property type="protein sequence ID" value="EIJ66376.1"/>
    <property type="molecule type" value="Genomic_DNA"/>
</dbReference>
<accession>I3D3T3</accession>
<comment type="caution">
    <text evidence="2">The sequence shown here is derived from an EMBL/GenBank/DDBJ whole genome shotgun (WGS) entry which is preliminary data.</text>
</comment>